<dbReference type="EMBL" id="OOIL02000014">
    <property type="protein sequence ID" value="VFQ59367.1"/>
    <property type="molecule type" value="Genomic_DNA"/>
</dbReference>
<evidence type="ECO:0000256" key="3">
    <source>
        <dbReference type="SAM" id="MobiDB-lite"/>
    </source>
</evidence>
<dbReference type="Pfam" id="PF14223">
    <property type="entry name" value="Retrotran_gag_2"/>
    <property type="match status" value="1"/>
</dbReference>
<sequence length="470" mass="54311">MRAFLKSQGGRVWRIIETGWTEPTETNAEGVKIIKTFEKYSKEEAQAAECNDRALNALFGAVDSSQYRLISNCTEAKKAWEILETTHEGDERVKTAKIQILMTKYESLRMDDKERIADFHGRVRELANEAENLKRPFTEDSLVLKVLRALPEAYAMDAKAIRQAHDIKNMTLDQLMGNLETIELQMNEELKRKKSDKPIAFHSLIDEDDNEDDVAQDEDFQEQLSLFTKQFKKQWIQKKGKNNSQGDSFKGIQFRNPRQKETRPFNDDFKKKGRQCFECGGVGHIQSECANNLKKKRQAFMTTWSDDDEETEDVTGNSNCAFVTQYEEEDVEDTTEQLIVLQEKWTELLLVHRRNILEKNQLAAQVDDLQKQLDDVKKQLNRTEGEKSDLQYELTQLKNYQKWMKSAGAEKIEEMVSTSRLYGDRSGIGNTASEGVKTPLDLFTKEAKIIIKEPDTKEVPESNQARPRRK</sequence>
<dbReference type="InterPro" id="IPR036875">
    <property type="entry name" value="Znf_CCHC_sf"/>
</dbReference>
<dbReference type="GO" id="GO:0003676">
    <property type="term" value="F:nucleic acid binding"/>
    <property type="evidence" value="ECO:0007669"/>
    <property type="project" value="InterPro"/>
</dbReference>
<protein>
    <recommendedName>
        <fullName evidence="4">CCHC-type domain-containing protein</fullName>
    </recommendedName>
</protein>
<keyword evidence="1" id="KW-0479">Metal-binding</keyword>
<dbReference type="PANTHER" id="PTHR35317">
    <property type="entry name" value="OS04G0629600 PROTEIN"/>
    <property type="match status" value="1"/>
</dbReference>
<evidence type="ECO:0000313" key="6">
    <source>
        <dbReference type="Proteomes" id="UP000595140"/>
    </source>
</evidence>
<dbReference type="GO" id="GO:0008270">
    <property type="term" value="F:zinc ion binding"/>
    <property type="evidence" value="ECO:0007669"/>
    <property type="project" value="UniProtKB-KW"/>
</dbReference>
<dbReference type="PANTHER" id="PTHR35317:SF35">
    <property type="entry name" value="DUF4219 DOMAIN-CONTAINING PROTEIN"/>
    <property type="match status" value="1"/>
</dbReference>
<name>A0A484K7R5_9ASTE</name>
<gene>
    <name evidence="5" type="ORF">CCAM_LOCUS1143</name>
</gene>
<keyword evidence="1" id="KW-0863">Zinc-finger</keyword>
<organism evidence="5 6">
    <name type="scientific">Cuscuta campestris</name>
    <dbReference type="NCBI Taxonomy" id="132261"/>
    <lineage>
        <taxon>Eukaryota</taxon>
        <taxon>Viridiplantae</taxon>
        <taxon>Streptophyta</taxon>
        <taxon>Embryophyta</taxon>
        <taxon>Tracheophyta</taxon>
        <taxon>Spermatophyta</taxon>
        <taxon>Magnoliopsida</taxon>
        <taxon>eudicotyledons</taxon>
        <taxon>Gunneridae</taxon>
        <taxon>Pentapetalae</taxon>
        <taxon>asterids</taxon>
        <taxon>lamiids</taxon>
        <taxon>Solanales</taxon>
        <taxon>Convolvulaceae</taxon>
        <taxon>Cuscuteae</taxon>
        <taxon>Cuscuta</taxon>
        <taxon>Cuscuta subgen. Grammica</taxon>
        <taxon>Cuscuta sect. Cleistogrammica</taxon>
    </lineage>
</organism>
<dbReference type="SMART" id="SM00343">
    <property type="entry name" value="ZnF_C2HC"/>
    <property type="match status" value="1"/>
</dbReference>
<feature type="compositionally biased region" description="Basic and acidic residues" evidence="3">
    <location>
        <begin position="258"/>
        <end position="267"/>
    </location>
</feature>
<evidence type="ECO:0000313" key="5">
    <source>
        <dbReference type="EMBL" id="VFQ59367.1"/>
    </source>
</evidence>
<evidence type="ECO:0000256" key="2">
    <source>
        <dbReference type="SAM" id="Coils"/>
    </source>
</evidence>
<keyword evidence="6" id="KW-1185">Reference proteome</keyword>
<evidence type="ECO:0000259" key="4">
    <source>
        <dbReference type="PROSITE" id="PS50158"/>
    </source>
</evidence>
<dbReference type="SUPFAM" id="SSF57756">
    <property type="entry name" value="Retrovirus zinc finger-like domains"/>
    <property type="match status" value="1"/>
</dbReference>
<dbReference type="Proteomes" id="UP000595140">
    <property type="component" value="Unassembled WGS sequence"/>
</dbReference>
<proteinExistence type="predicted"/>
<reference evidence="5 6" key="1">
    <citation type="submission" date="2018-04" db="EMBL/GenBank/DDBJ databases">
        <authorList>
            <person name="Vogel A."/>
        </authorList>
    </citation>
    <scope>NUCLEOTIDE SEQUENCE [LARGE SCALE GENOMIC DNA]</scope>
</reference>
<evidence type="ECO:0000256" key="1">
    <source>
        <dbReference type="PROSITE-ProRule" id="PRU00047"/>
    </source>
</evidence>
<dbReference type="OrthoDB" id="3341596at2759"/>
<keyword evidence="2" id="KW-0175">Coiled coil</keyword>
<feature type="domain" description="CCHC-type" evidence="4">
    <location>
        <begin position="276"/>
        <end position="289"/>
    </location>
</feature>
<dbReference type="PROSITE" id="PS50158">
    <property type="entry name" value="ZF_CCHC"/>
    <property type="match status" value="1"/>
</dbReference>
<keyword evidence="1" id="KW-0862">Zinc</keyword>
<dbReference type="InterPro" id="IPR001878">
    <property type="entry name" value="Znf_CCHC"/>
</dbReference>
<feature type="region of interest" description="Disordered" evidence="3">
    <location>
        <begin position="238"/>
        <end position="267"/>
    </location>
</feature>
<accession>A0A484K7R5</accession>
<dbReference type="AlphaFoldDB" id="A0A484K7R5"/>
<feature type="coiled-coil region" evidence="2">
    <location>
        <begin position="359"/>
        <end position="393"/>
    </location>
</feature>